<organism evidence="1 2">
    <name type="scientific">Limulus polyphemus</name>
    <name type="common">Atlantic horseshoe crab</name>
    <dbReference type="NCBI Taxonomy" id="6850"/>
    <lineage>
        <taxon>Eukaryota</taxon>
        <taxon>Metazoa</taxon>
        <taxon>Ecdysozoa</taxon>
        <taxon>Arthropoda</taxon>
        <taxon>Chelicerata</taxon>
        <taxon>Merostomata</taxon>
        <taxon>Xiphosura</taxon>
        <taxon>Limulidae</taxon>
        <taxon>Limulus</taxon>
    </lineage>
</organism>
<sequence length="199" mass="22069">MPFVDDLFWCADVDGRMVDLSCLDSGPNVIVQRQPEDLQDLANTNLQILEPRLEEEEQEAILRQLSEPGLYLDHVLRNIDIKVEPFSNSCQYSGTVCEVTPSNKKRKRRQNDEGIFAQLHSSLHPSGVSEVSSLAVTNSTEEFQMAPSTQFGSSFAPDTSTNQLRPLQIVTSLSTSQSDIVTKNYQEGSGCDNTKNGKS</sequence>
<evidence type="ECO:0000313" key="2">
    <source>
        <dbReference type="RefSeq" id="XP_013780233.1"/>
    </source>
</evidence>
<dbReference type="RefSeq" id="XP_013780233.1">
    <property type="nucleotide sequence ID" value="XM_013924779.2"/>
</dbReference>
<proteinExistence type="predicted"/>
<protein>
    <submittedName>
        <fullName evidence="2">Uncharacterized protein LOC106464624</fullName>
    </submittedName>
</protein>
<reference evidence="2" key="1">
    <citation type="submission" date="2025-08" db="UniProtKB">
        <authorList>
            <consortium name="RefSeq"/>
        </authorList>
    </citation>
    <scope>IDENTIFICATION</scope>
    <source>
        <tissue evidence="2">Muscle</tissue>
    </source>
</reference>
<keyword evidence="1" id="KW-1185">Reference proteome</keyword>
<dbReference type="GeneID" id="106464624"/>
<name>A0ABM1BEA4_LIMPO</name>
<evidence type="ECO:0000313" key="1">
    <source>
        <dbReference type="Proteomes" id="UP000694941"/>
    </source>
</evidence>
<accession>A0ABM1BEA4</accession>
<dbReference type="Proteomes" id="UP000694941">
    <property type="component" value="Unplaced"/>
</dbReference>
<gene>
    <name evidence="2" type="primary">LOC106464624</name>
</gene>